<evidence type="ECO:0000313" key="4">
    <source>
        <dbReference type="Proteomes" id="UP000078148"/>
    </source>
</evidence>
<evidence type="ECO:0000256" key="2">
    <source>
        <dbReference type="SAM" id="SignalP"/>
    </source>
</evidence>
<feature type="chain" id="PRO_5038575310" description="DUF4352 domain-containing protein" evidence="2">
    <location>
        <begin position="23"/>
        <end position="227"/>
    </location>
</feature>
<reference evidence="3 4" key="2">
    <citation type="journal article" date="2016" name="Int. J. Syst. Evol. Microbiol.">
        <title>Paenibacillus bovis sp. nov., isolated from raw yak (Bos grunniens) milk.</title>
        <authorList>
            <person name="Gao C."/>
            <person name="Han J."/>
            <person name="Liu Z."/>
            <person name="Xu X."/>
            <person name="Hang F."/>
            <person name="Wu Z."/>
        </authorList>
    </citation>
    <scope>NUCLEOTIDE SEQUENCE [LARGE SCALE GENOMIC DNA]</scope>
    <source>
        <strain evidence="3 4">BD3526</strain>
    </source>
</reference>
<dbReference type="OrthoDB" id="2610068at2"/>
<feature type="signal peptide" evidence="2">
    <location>
        <begin position="1"/>
        <end position="22"/>
    </location>
</feature>
<dbReference type="PROSITE" id="PS51257">
    <property type="entry name" value="PROKAR_LIPOPROTEIN"/>
    <property type="match status" value="1"/>
</dbReference>
<evidence type="ECO:0000313" key="3">
    <source>
        <dbReference type="EMBL" id="ANF96853.1"/>
    </source>
</evidence>
<gene>
    <name evidence="3" type="ORF">AR543_13095</name>
</gene>
<name>A0A172ZH46_9BACL</name>
<keyword evidence="2" id="KW-0732">Signal</keyword>
<dbReference type="RefSeq" id="WP_060534960.1">
    <property type="nucleotide sequence ID" value="NZ_CP013023.1"/>
</dbReference>
<organism evidence="3 4">
    <name type="scientific">Paenibacillus bovis</name>
    <dbReference type="NCBI Taxonomy" id="1616788"/>
    <lineage>
        <taxon>Bacteria</taxon>
        <taxon>Bacillati</taxon>
        <taxon>Bacillota</taxon>
        <taxon>Bacilli</taxon>
        <taxon>Bacillales</taxon>
        <taxon>Paenibacillaceae</taxon>
        <taxon>Paenibacillus</taxon>
    </lineage>
</organism>
<dbReference type="KEGG" id="pbv:AR543_13095"/>
<dbReference type="Proteomes" id="UP000078148">
    <property type="component" value="Chromosome"/>
</dbReference>
<dbReference type="STRING" id="1616788.AR543_13095"/>
<sequence length="227" mass="23327">MNRLSKWILGTGLVLMLMLVSACSSDKDQPVQPPAASETGADSGTEAQPGGTGSTAPETGTSNGSDTGSTGSTEGTTGNGTTAPDSSNGSAAGSGNNGTGAGSTDAGTDKGTSNNANPELTPETKELKISTVQQGPGQLFLRVESLPQGYKVSNMEWQAANSNETATFDQAVQNGKNGKDGFFASSDQRNFGFIYNQSHSGEQGKVTLTLRNEAGDELTWYEDVTLQ</sequence>
<feature type="compositionally biased region" description="Low complexity" evidence="1">
    <location>
        <begin position="102"/>
        <end position="113"/>
    </location>
</feature>
<dbReference type="EMBL" id="CP013023">
    <property type="protein sequence ID" value="ANF96853.1"/>
    <property type="molecule type" value="Genomic_DNA"/>
</dbReference>
<feature type="region of interest" description="Disordered" evidence="1">
    <location>
        <begin position="25"/>
        <end position="125"/>
    </location>
</feature>
<keyword evidence="4" id="KW-1185">Reference proteome</keyword>
<dbReference type="AlphaFoldDB" id="A0A172ZH46"/>
<protein>
    <recommendedName>
        <fullName evidence="5">DUF4352 domain-containing protein</fullName>
    </recommendedName>
</protein>
<evidence type="ECO:0000256" key="1">
    <source>
        <dbReference type="SAM" id="MobiDB-lite"/>
    </source>
</evidence>
<proteinExistence type="predicted"/>
<accession>A0A172ZH46</accession>
<evidence type="ECO:0008006" key="5">
    <source>
        <dbReference type="Google" id="ProtNLM"/>
    </source>
</evidence>
<reference evidence="4" key="1">
    <citation type="submission" date="2015-10" db="EMBL/GenBank/DDBJ databases">
        <title>Genome of Paenibacillus bovis sp. nov.</title>
        <authorList>
            <person name="Wu Z."/>
            <person name="Gao C."/>
            <person name="Liu Z."/>
            <person name="Zheng H."/>
        </authorList>
    </citation>
    <scope>NUCLEOTIDE SEQUENCE [LARGE SCALE GENOMIC DNA]</scope>
    <source>
        <strain evidence="4">BD3526</strain>
    </source>
</reference>
<feature type="compositionally biased region" description="Low complexity" evidence="1">
    <location>
        <begin position="58"/>
        <end position="94"/>
    </location>
</feature>